<evidence type="ECO:0000256" key="3">
    <source>
        <dbReference type="ARBA" id="ARBA00022691"/>
    </source>
</evidence>
<keyword evidence="6" id="KW-0328">Glycosyltransferase</keyword>
<organism evidence="6 7">
    <name type="scientific">Campylobacter suis</name>
    <dbReference type="NCBI Taxonomy" id="2790657"/>
    <lineage>
        <taxon>Bacteria</taxon>
        <taxon>Pseudomonadati</taxon>
        <taxon>Campylobacterota</taxon>
        <taxon>Epsilonproteobacteria</taxon>
        <taxon>Campylobacterales</taxon>
        <taxon>Campylobacteraceae</taxon>
        <taxon>Campylobacter</taxon>
    </lineage>
</organism>
<dbReference type="Gene3D" id="3.40.1780.10">
    <property type="entry name" value="QueA-like"/>
    <property type="match status" value="1"/>
</dbReference>
<dbReference type="GO" id="GO:0051075">
    <property type="term" value="F:S-adenosylmethionine:tRNA ribosyltransferase-isomerase activity"/>
    <property type="evidence" value="ECO:0007669"/>
    <property type="project" value="UniProtKB-EC"/>
</dbReference>
<sequence length="340" mass="38282">MLDPNLLSSYNYELPPELIAATPVIPKESAKLLVYERAKDKISHLTFAQLIDAIPKNTAIIFNDTKVIKARLFGKKQSGGTIELLLNQPLGDGKFSCYIRGKVSLDVRLSFQNGIEAKILELFDDGLRVVKFYKKGFLLNASELFGELESIGHVPLPPYIKRPDNKQDEQWYQSVFAREFGAVAAPTASLHFSDEMMSDIRQKFKTAFITLHVGAGTFKGVECDDIRKHTMHGEFYSISDEAKSLINSDMSLLGVGTTVTRCVENFARGAQKSGVCELFLNPNNRPIRQNFLLTNFHLPRSTLIMLVASFIGLEKTMQIYETAVKERYRFYSYGDGMLII</sequence>
<keyword evidence="1 5" id="KW-0963">Cytoplasm</keyword>
<comment type="similarity">
    <text evidence="5">Belongs to the QueA family.</text>
</comment>
<keyword evidence="3 5" id="KW-0949">S-adenosyl-L-methionine</keyword>
<dbReference type="PANTHER" id="PTHR30307">
    <property type="entry name" value="S-ADENOSYLMETHIONINE:TRNA RIBOSYLTRANSFERASE-ISOMERASE"/>
    <property type="match status" value="1"/>
</dbReference>
<dbReference type="NCBIfam" id="NF001140">
    <property type="entry name" value="PRK00147.1"/>
    <property type="match status" value="1"/>
</dbReference>
<evidence type="ECO:0000313" key="7">
    <source>
        <dbReference type="Proteomes" id="UP000789359"/>
    </source>
</evidence>
<dbReference type="Pfam" id="PF02547">
    <property type="entry name" value="Queuosine_synth"/>
    <property type="match status" value="1"/>
</dbReference>
<comment type="function">
    <text evidence="5">Transfers and isomerizes the ribose moiety from AdoMet to the 7-aminomethyl group of 7-deazaguanine (preQ1-tRNA) to give epoxyqueuosine (oQ-tRNA).</text>
</comment>
<evidence type="ECO:0000313" key="6">
    <source>
        <dbReference type="EMBL" id="CAD7287111.1"/>
    </source>
</evidence>
<dbReference type="EMBL" id="CAJHOE010000001">
    <property type="protein sequence ID" value="CAD7287111.1"/>
    <property type="molecule type" value="Genomic_DNA"/>
</dbReference>
<comment type="catalytic activity">
    <reaction evidence="5">
        <text>7-aminomethyl-7-carbaguanosine(34) in tRNA + S-adenosyl-L-methionine = epoxyqueuosine(34) in tRNA + adenine + L-methionine + 2 H(+)</text>
        <dbReference type="Rhea" id="RHEA:32155"/>
        <dbReference type="Rhea" id="RHEA-COMP:10342"/>
        <dbReference type="Rhea" id="RHEA-COMP:18582"/>
        <dbReference type="ChEBI" id="CHEBI:15378"/>
        <dbReference type="ChEBI" id="CHEBI:16708"/>
        <dbReference type="ChEBI" id="CHEBI:57844"/>
        <dbReference type="ChEBI" id="CHEBI:59789"/>
        <dbReference type="ChEBI" id="CHEBI:82833"/>
        <dbReference type="ChEBI" id="CHEBI:194443"/>
        <dbReference type="EC" id="2.4.99.17"/>
    </reaction>
</comment>
<keyword evidence="2 5" id="KW-0808">Transferase</keyword>
<comment type="pathway">
    <text evidence="5">tRNA modification; tRNA-queuosine biosynthesis.</text>
</comment>
<dbReference type="EC" id="2.4.99.17" evidence="5"/>
<dbReference type="InterPro" id="IPR042118">
    <property type="entry name" value="QueA_dom1"/>
</dbReference>
<dbReference type="Gene3D" id="2.40.10.240">
    <property type="entry name" value="QueA-like"/>
    <property type="match status" value="1"/>
</dbReference>
<evidence type="ECO:0000256" key="5">
    <source>
        <dbReference type="HAMAP-Rule" id="MF_00113"/>
    </source>
</evidence>
<dbReference type="SUPFAM" id="SSF111337">
    <property type="entry name" value="QueA-like"/>
    <property type="match status" value="1"/>
</dbReference>
<keyword evidence="4 5" id="KW-0671">Queuosine biosynthesis</keyword>
<dbReference type="NCBIfam" id="TIGR00113">
    <property type="entry name" value="queA"/>
    <property type="match status" value="1"/>
</dbReference>
<proteinExistence type="inferred from homology"/>
<dbReference type="InterPro" id="IPR036100">
    <property type="entry name" value="QueA_sf"/>
</dbReference>
<dbReference type="InterPro" id="IPR003699">
    <property type="entry name" value="QueA"/>
</dbReference>
<dbReference type="HAMAP" id="MF_00113">
    <property type="entry name" value="QueA"/>
    <property type="match status" value="1"/>
</dbReference>
<dbReference type="InterPro" id="IPR042119">
    <property type="entry name" value="QueA_dom2"/>
</dbReference>
<evidence type="ECO:0000256" key="4">
    <source>
        <dbReference type="ARBA" id="ARBA00022785"/>
    </source>
</evidence>
<accession>A0ABN7K669</accession>
<evidence type="ECO:0000256" key="1">
    <source>
        <dbReference type="ARBA" id="ARBA00022490"/>
    </source>
</evidence>
<dbReference type="PANTHER" id="PTHR30307:SF0">
    <property type="entry name" value="S-ADENOSYLMETHIONINE:TRNA RIBOSYLTRANSFERASE-ISOMERASE"/>
    <property type="match status" value="1"/>
</dbReference>
<dbReference type="RefSeq" id="WP_230056742.1">
    <property type="nucleotide sequence ID" value="NZ_CAJHOE010000001.1"/>
</dbReference>
<reference evidence="6 7" key="1">
    <citation type="submission" date="2020-11" db="EMBL/GenBank/DDBJ databases">
        <authorList>
            <person name="Peeters C."/>
        </authorList>
    </citation>
    <scope>NUCLEOTIDE SEQUENCE [LARGE SCALE GENOMIC DNA]</scope>
    <source>
        <strain evidence="6 7">LMG 8286</strain>
    </source>
</reference>
<comment type="caution">
    <text evidence="6">The sequence shown here is derived from an EMBL/GenBank/DDBJ whole genome shotgun (WGS) entry which is preliminary data.</text>
</comment>
<keyword evidence="7" id="KW-1185">Reference proteome</keyword>
<evidence type="ECO:0000256" key="2">
    <source>
        <dbReference type="ARBA" id="ARBA00022679"/>
    </source>
</evidence>
<comment type="subcellular location">
    <subcellularLocation>
        <location evidence="5">Cytoplasm</location>
    </subcellularLocation>
</comment>
<dbReference type="Proteomes" id="UP000789359">
    <property type="component" value="Unassembled WGS sequence"/>
</dbReference>
<comment type="subunit">
    <text evidence="5">Monomer.</text>
</comment>
<name>A0ABN7K669_9BACT</name>
<protein>
    <recommendedName>
        <fullName evidence="5">S-adenosylmethionine:tRNA ribosyltransferase-isomerase</fullName>
        <ecNumber evidence="5">2.4.99.17</ecNumber>
    </recommendedName>
    <alternativeName>
        <fullName evidence="5">Queuosine biosynthesis protein QueA</fullName>
    </alternativeName>
</protein>
<gene>
    <name evidence="5 6" type="primary">queA</name>
    <name evidence="6" type="ORF">LMG8286_00742</name>
</gene>